<accession>A0AAQ3NDC0</accession>
<name>A0AAQ3NDC0_VIGMU</name>
<dbReference type="PANTHER" id="PTHR14241:SF32">
    <property type="entry name" value="VWFA DOMAIN-CONTAINING PROTEIN-RELATED"/>
    <property type="match status" value="1"/>
</dbReference>
<gene>
    <name evidence="2" type="ORF">V8G54_021431</name>
</gene>
<sequence>QNNQNEKVTYISINMGGGDYIVPHGTEEDSCSEENSLWFSSHSSFGIGDSMILQDECYKIERGSIYGEIDEESTNPSTVNLEVTEMIKPSNYLRRCCDELKIHKRDLKREKQKILRYKPGAWIEKVGGLERSDYDVPKTTCLLMVGPSGSGKSSLINRISKVLDDDKFAPPRAQESYNSYTENGTYFLQEYMMPRSSNSFCLYDTRSLSYNLDKDKDENIRMLKGWMTTGVRHGELVVRKTDSERLRKSLETKAHKNGYFSSETRKVNFVIYVVNGLLVLKAMKNAGALEAQYVETIVSTFNFPFLSFKDDKPVLVFTHGDLLSHTERAHVRGHLGRVLGIPPTKQIFDIPGWLQDHKVSLSVYMIMLILGIGVAIGFAQNTEVHVPHPKTRVLKSKPKIEWHKIRHIW</sequence>
<feature type="transmembrane region" description="Helical" evidence="1">
    <location>
        <begin position="361"/>
        <end position="379"/>
    </location>
</feature>
<dbReference type="PANTHER" id="PTHR14241">
    <property type="entry name" value="INTERFERON-INDUCED PROTEIN 44"/>
    <property type="match status" value="1"/>
</dbReference>
<keyword evidence="1" id="KW-0472">Membrane</keyword>
<dbReference type="InterPro" id="IPR027417">
    <property type="entry name" value="P-loop_NTPase"/>
</dbReference>
<keyword evidence="3" id="KW-1185">Reference proteome</keyword>
<dbReference type="SUPFAM" id="SSF52540">
    <property type="entry name" value="P-loop containing nucleoside triphosphate hydrolases"/>
    <property type="match status" value="1"/>
</dbReference>
<dbReference type="AlphaFoldDB" id="A0AAQ3NDC0"/>
<dbReference type="EMBL" id="CP144695">
    <property type="protein sequence ID" value="WVZ08085.1"/>
    <property type="molecule type" value="Genomic_DNA"/>
</dbReference>
<feature type="non-terminal residue" evidence="2">
    <location>
        <position position="1"/>
    </location>
</feature>
<dbReference type="Proteomes" id="UP001374535">
    <property type="component" value="Chromosome 6"/>
</dbReference>
<evidence type="ECO:0000313" key="2">
    <source>
        <dbReference type="EMBL" id="WVZ08085.1"/>
    </source>
</evidence>
<reference evidence="2 3" key="1">
    <citation type="journal article" date="2023" name="Life. Sci Alliance">
        <title>Evolutionary insights into 3D genome organization and epigenetic landscape of Vigna mungo.</title>
        <authorList>
            <person name="Junaid A."/>
            <person name="Singh B."/>
            <person name="Bhatia S."/>
        </authorList>
    </citation>
    <scope>NUCLEOTIDE SEQUENCE [LARGE SCALE GENOMIC DNA]</scope>
    <source>
        <strain evidence="2">Urdbean</strain>
    </source>
</reference>
<keyword evidence="1" id="KW-1133">Transmembrane helix</keyword>
<evidence type="ECO:0000256" key="1">
    <source>
        <dbReference type="SAM" id="Phobius"/>
    </source>
</evidence>
<organism evidence="2 3">
    <name type="scientific">Vigna mungo</name>
    <name type="common">Black gram</name>
    <name type="synonym">Phaseolus mungo</name>
    <dbReference type="NCBI Taxonomy" id="3915"/>
    <lineage>
        <taxon>Eukaryota</taxon>
        <taxon>Viridiplantae</taxon>
        <taxon>Streptophyta</taxon>
        <taxon>Embryophyta</taxon>
        <taxon>Tracheophyta</taxon>
        <taxon>Spermatophyta</taxon>
        <taxon>Magnoliopsida</taxon>
        <taxon>eudicotyledons</taxon>
        <taxon>Gunneridae</taxon>
        <taxon>Pentapetalae</taxon>
        <taxon>rosids</taxon>
        <taxon>fabids</taxon>
        <taxon>Fabales</taxon>
        <taxon>Fabaceae</taxon>
        <taxon>Papilionoideae</taxon>
        <taxon>50 kb inversion clade</taxon>
        <taxon>NPAAA clade</taxon>
        <taxon>indigoferoid/millettioid clade</taxon>
        <taxon>Phaseoleae</taxon>
        <taxon>Vigna</taxon>
    </lineage>
</organism>
<proteinExistence type="predicted"/>
<protein>
    <submittedName>
        <fullName evidence="2">Uncharacterized protein</fullName>
    </submittedName>
</protein>
<evidence type="ECO:0000313" key="3">
    <source>
        <dbReference type="Proteomes" id="UP001374535"/>
    </source>
</evidence>
<keyword evidence="1" id="KW-0812">Transmembrane</keyword>
<dbReference type="Gene3D" id="3.40.50.300">
    <property type="entry name" value="P-loop containing nucleotide triphosphate hydrolases"/>
    <property type="match status" value="1"/>
</dbReference>